<dbReference type="EMBL" id="CP022601">
    <property type="protein sequence ID" value="AXJ12868.1"/>
    <property type="molecule type" value="Genomic_DNA"/>
</dbReference>
<evidence type="ECO:0008006" key="3">
    <source>
        <dbReference type="Google" id="ProtNLM"/>
    </source>
</evidence>
<protein>
    <recommendedName>
        <fullName evidence="3">Fungal lipase-like domain-containing protein</fullName>
    </recommendedName>
</protein>
<dbReference type="AlphaFoldDB" id="A0A345VJG6"/>
<name>A0A345VJG6_9STRE</name>
<dbReference type="RefSeq" id="WP_240314787.1">
    <property type="nucleotide sequence ID" value="NZ_CP022601.1"/>
</dbReference>
<reference evidence="1 2" key="1">
    <citation type="submission" date="2017-07" db="EMBL/GenBank/DDBJ databases">
        <title>Streptococcus pluranimalium as cause of bovine abortion.</title>
        <authorList>
            <person name="Rodriguez Campos S."/>
            <person name="Gobeli Brawand S."/>
            <person name="Brodard I."/>
            <person name="Rychener L."/>
            <person name="Perreten V."/>
        </authorList>
    </citation>
    <scope>NUCLEOTIDE SEQUENCE [LARGE SCALE GENOMIC DNA]</scope>
    <source>
        <strain evidence="1 2">14A0014</strain>
    </source>
</reference>
<sequence length="227" mass="25091">MVTDKDYKTLADRAYDVDSGKVDNPIKQGDTVASGQFQVLKVEDNPDNGMQAMAVAPVDKNGKADYSEVVIAYAGTNSKNVADLVTDGKMLGLGDTEAYGFHPNRMMIPAQSANALDFAKQVEKEVKRKNPNAVITTTGHSLGQSLAMYVGLKQGYANVGYNGPDIHKMISDKEIKYMQEHPEQFRNYRNKHDDIGNVMGNVTKTAIYPKVTKARYEVKSLCYTIRQ</sequence>
<dbReference type="Gene3D" id="3.40.50.1820">
    <property type="entry name" value="alpha/beta hydrolase"/>
    <property type="match status" value="1"/>
</dbReference>
<accession>A0A345VJG6</accession>
<gene>
    <name evidence="1" type="ORF">Sp14A_09470</name>
</gene>
<dbReference type="SUPFAM" id="SSF53474">
    <property type="entry name" value="alpha/beta-Hydrolases"/>
    <property type="match status" value="1"/>
</dbReference>
<evidence type="ECO:0000313" key="2">
    <source>
        <dbReference type="Proteomes" id="UP000255411"/>
    </source>
</evidence>
<proteinExistence type="predicted"/>
<dbReference type="Proteomes" id="UP000255411">
    <property type="component" value="Chromosome"/>
</dbReference>
<organism evidence="1 2">
    <name type="scientific">Streptococcus pluranimalium</name>
    <dbReference type="NCBI Taxonomy" id="82348"/>
    <lineage>
        <taxon>Bacteria</taxon>
        <taxon>Bacillati</taxon>
        <taxon>Bacillota</taxon>
        <taxon>Bacilli</taxon>
        <taxon>Lactobacillales</taxon>
        <taxon>Streptococcaceae</taxon>
        <taxon>Streptococcus</taxon>
    </lineage>
</organism>
<dbReference type="InterPro" id="IPR029058">
    <property type="entry name" value="AB_hydrolase_fold"/>
</dbReference>
<evidence type="ECO:0000313" key="1">
    <source>
        <dbReference type="EMBL" id="AXJ12868.1"/>
    </source>
</evidence>